<sequence length="46" mass="5191">MNAKNMHELELHDLERVAGGGDFNPNKLLFAISPLYAVSYTVGYFF</sequence>
<name>A0ABW8Q1Z9_9NEIS</name>
<evidence type="ECO:0000313" key="1">
    <source>
        <dbReference type="EMBL" id="MFK7641577.1"/>
    </source>
</evidence>
<gene>
    <name evidence="1" type="ORF">ACI43T_03570</name>
</gene>
<dbReference type="RefSeq" id="WP_377081749.1">
    <property type="nucleotide sequence ID" value="NZ_JBJGEB010000003.1"/>
</dbReference>
<dbReference type="EMBL" id="JBJGEB010000003">
    <property type="protein sequence ID" value="MFK7641577.1"/>
    <property type="molecule type" value="Genomic_DNA"/>
</dbReference>
<evidence type="ECO:0008006" key="3">
    <source>
        <dbReference type="Google" id="ProtNLM"/>
    </source>
</evidence>
<protein>
    <recommendedName>
        <fullName evidence="3">Class IIb bacteriocin, lactobin A/cerein 7B family</fullName>
    </recommendedName>
</protein>
<reference evidence="1 2" key="1">
    <citation type="submission" date="2024-11" db="EMBL/GenBank/DDBJ databases">
        <authorList>
            <person name="Mikucki A.G."/>
            <person name="Kahler C.M."/>
        </authorList>
    </citation>
    <scope>NUCLEOTIDE SEQUENCE [LARGE SCALE GENOMIC DNA]</scope>
    <source>
        <strain evidence="1 2">EXNM717</strain>
    </source>
</reference>
<keyword evidence="2" id="KW-1185">Reference proteome</keyword>
<evidence type="ECO:0000313" key="2">
    <source>
        <dbReference type="Proteomes" id="UP001621964"/>
    </source>
</evidence>
<accession>A0ABW8Q1Z9</accession>
<comment type="caution">
    <text evidence="1">The sequence shown here is derived from an EMBL/GenBank/DDBJ whole genome shotgun (WGS) entry which is preliminary data.</text>
</comment>
<dbReference type="Proteomes" id="UP001621964">
    <property type="component" value="Unassembled WGS sequence"/>
</dbReference>
<proteinExistence type="predicted"/>
<organism evidence="1 2">
    <name type="scientific">Neisseria oralis</name>
    <dbReference type="NCBI Taxonomy" id="1107316"/>
    <lineage>
        <taxon>Bacteria</taxon>
        <taxon>Pseudomonadati</taxon>
        <taxon>Pseudomonadota</taxon>
        <taxon>Betaproteobacteria</taxon>
        <taxon>Neisseriales</taxon>
        <taxon>Neisseriaceae</taxon>
        <taxon>Neisseria</taxon>
    </lineage>
</organism>